<dbReference type="AlphaFoldDB" id="A0A392MEY9"/>
<dbReference type="Proteomes" id="UP000265520">
    <property type="component" value="Unassembled WGS sequence"/>
</dbReference>
<protein>
    <submittedName>
        <fullName evidence="1">Uncharacterized protein</fullName>
    </submittedName>
</protein>
<accession>A0A392MEY9</accession>
<feature type="non-terminal residue" evidence="1">
    <location>
        <position position="91"/>
    </location>
</feature>
<gene>
    <name evidence="1" type="ORF">A2U01_0006182</name>
</gene>
<reference evidence="1 2" key="1">
    <citation type="journal article" date="2018" name="Front. Plant Sci.">
        <title>Red Clover (Trifolium pratense) and Zigzag Clover (T. medium) - A Picture of Genomic Similarities and Differences.</title>
        <authorList>
            <person name="Dluhosova J."/>
            <person name="Istvanek J."/>
            <person name="Nedelnik J."/>
            <person name="Repkova J."/>
        </authorList>
    </citation>
    <scope>NUCLEOTIDE SEQUENCE [LARGE SCALE GENOMIC DNA]</scope>
    <source>
        <strain evidence="2">cv. 10/8</strain>
        <tissue evidence="1">Leaf</tissue>
    </source>
</reference>
<dbReference type="Gene3D" id="1.10.10.60">
    <property type="entry name" value="Homeodomain-like"/>
    <property type="match status" value="1"/>
</dbReference>
<organism evidence="1 2">
    <name type="scientific">Trifolium medium</name>
    <dbReference type="NCBI Taxonomy" id="97028"/>
    <lineage>
        <taxon>Eukaryota</taxon>
        <taxon>Viridiplantae</taxon>
        <taxon>Streptophyta</taxon>
        <taxon>Embryophyta</taxon>
        <taxon>Tracheophyta</taxon>
        <taxon>Spermatophyta</taxon>
        <taxon>Magnoliopsida</taxon>
        <taxon>eudicotyledons</taxon>
        <taxon>Gunneridae</taxon>
        <taxon>Pentapetalae</taxon>
        <taxon>rosids</taxon>
        <taxon>fabids</taxon>
        <taxon>Fabales</taxon>
        <taxon>Fabaceae</taxon>
        <taxon>Papilionoideae</taxon>
        <taxon>50 kb inversion clade</taxon>
        <taxon>NPAAA clade</taxon>
        <taxon>Hologalegina</taxon>
        <taxon>IRL clade</taxon>
        <taxon>Trifolieae</taxon>
        <taxon>Trifolium</taxon>
    </lineage>
</organism>
<proteinExistence type="predicted"/>
<dbReference type="EMBL" id="LXQA010008309">
    <property type="protein sequence ID" value="MCH85338.1"/>
    <property type="molecule type" value="Genomic_DNA"/>
</dbReference>
<evidence type="ECO:0000313" key="1">
    <source>
        <dbReference type="EMBL" id="MCH85338.1"/>
    </source>
</evidence>
<name>A0A392MEY9_9FABA</name>
<comment type="caution">
    <text evidence="1">The sequence shown here is derived from an EMBL/GenBank/DDBJ whole genome shotgun (WGS) entry which is preliminary data.</text>
</comment>
<keyword evidence="2" id="KW-1185">Reference proteome</keyword>
<sequence length="91" mass="10737">MEDDNNDQNTYLSNNDLYWDYARQRRFERLSAETPFDVMDRYERIASHIRGRTIEEIKQRDLFLYEDHIALGEGAADLAHQPANLPTPPPQ</sequence>
<evidence type="ECO:0000313" key="2">
    <source>
        <dbReference type="Proteomes" id="UP000265520"/>
    </source>
</evidence>